<reference evidence="6" key="1">
    <citation type="journal article" date="2013" name="Int. J. Syst. Evol. Microbiol.">
        <title>Aestuariibaculum suncheonense gen. nov., sp. nov., a marine bacterium of the family Flavobacteriaceae isolated from a tidal flat and emended descriptions of the genera Gaetbulibacter and Tamlana.</title>
        <authorList>
            <person name="Jeong S.H."/>
            <person name="Park M.S."/>
            <person name="Jin H.M."/>
            <person name="Lee K."/>
            <person name="Park W."/>
            <person name="Jeon C.O."/>
        </authorList>
    </citation>
    <scope>NUCLEOTIDE SEQUENCE</scope>
    <source>
        <strain evidence="6">SC17</strain>
    </source>
</reference>
<dbReference type="PROSITE" id="PS51007">
    <property type="entry name" value="CYTC"/>
    <property type="match status" value="1"/>
</dbReference>
<evidence type="ECO:0000256" key="3">
    <source>
        <dbReference type="ARBA" id="ARBA00023004"/>
    </source>
</evidence>
<dbReference type="RefSeq" id="WP_188217101.1">
    <property type="nucleotide sequence ID" value="NZ_BAABGH010000002.1"/>
</dbReference>
<proteinExistence type="predicted"/>
<dbReference type="GO" id="GO:0046872">
    <property type="term" value="F:metal ion binding"/>
    <property type="evidence" value="ECO:0007669"/>
    <property type="project" value="UniProtKB-KW"/>
</dbReference>
<dbReference type="Pfam" id="PF00034">
    <property type="entry name" value="Cytochrom_C"/>
    <property type="match status" value="1"/>
</dbReference>
<dbReference type="GO" id="GO:0020037">
    <property type="term" value="F:heme binding"/>
    <property type="evidence" value="ECO:0007669"/>
    <property type="project" value="InterPro"/>
</dbReference>
<dbReference type="EMBL" id="JACVXC010000006">
    <property type="protein sequence ID" value="MBD0836611.1"/>
    <property type="molecule type" value="Genomic_DNA"/>
</dbReference>
<dbReference type="SUPFAM" id="SSF46626">
    <property type="entry name" value="Cytochrome c"/>
    <property type="match status" value="1"/>
</dbReference>
<evidence type="ECO:0000313" key="6">
    <source>
        <dbReference type="EMBL" id="MBD0836611.1"/>
    </source>
</evidence>
<dbReference type="InterPro" id="IPR009056">
    <property type="entry name" value="Cyt_c-like_dom"/>
</dbReference>
<protein>
    <submittedName>
        <fullName evidence="6">Cytochrome c</fullName>
    </submittedName>
</protein>
<evidence type="ECO:0000259" key="5">
    <source>
        <dbReference type="PROSITE" id="PS51007"/>
    </source>
</evidence>
<dbReference type="Gene3D" id="1.10.760.10">
    <property type="entry name" value="Cytochrome c-like domain"/>
    <property type="match status" value="1"/>
</dbReference>
<name>A0A8J6UM22_9FLAO</name>
<evidence type="ECO:0000256" key="1">
    <source>
        <dbReference type="ARBA" id="ARBA00022617"/>
    </source>
</evidence>
<evidence type="ECO:0000256" key="4">
    <source>
        <dbReference type="PROSITE-ProRule" id="PRU00433"/>
    </source>
</evidence>
<keyword evidence="1 4" id="KW-0349">Heme</keyword>
<gene>
    <name evidence="6" type="ORF">ICJ84_14320</name>
</gene>
<reference evidence="6" key="2">
    <citation type="submission" date="2020-09" db="EMBL/GenBank/DDBJ databases">
        <authorList>
            <person name="Wu Z."/>
        </authorList>
    </citation>
    <scope>NUCLEOTIDE SEQUENCE</scope>
    <source>
        <strain evidence="6">SC17</strain>
    </source>
</reference>
<feature type="domain" description="Cytochrome c" evidence="5">
    <location>
        <begin position="79"/>
        <end position="169"/>
    </location>
</feature>
<dbReference type="AlphaFoldDB" id="A0A8J6UM22"/>
<evidence type="ECO:0000313" key="7">
    <source>
        <dbReference type="Proteomes" id="UP000602057"/>
    </source>
</evidence>
<keyword evidence="2 4" id="KW-0479">Metal-binding</keyword>
<dbReference type="PROSITE" id="PS51257">
    <property type="entry name" value="PROKAR_LIPOPROTEIN"/>
    <property type="match status" value="1"/>
</dbReference>
<sequence>MKSAFKLLTLIVALAIFSCGSKEEKKKSGFSYEQKTATQQTNKSSEAPKALSASQRVDLTDKGIGPITSIILASEIDQNIASHGKDIFNKMCTACHRPDKKFIGPSPVGILEKRSPEWIMNMILNPEEMVQRNQLAKDLLIEFNGSPMPNQSLSEENARAILEYFRTLK</sequence>
<keyword evidence="3 4" id="KW-0408">Iron</keyword>
<dbReference type="GO" id="GO:0009055">
    <property type="term" value="F:electron transfer activity"/>
    <property type="evidence" value="ECO:0007669"/>
    <property type="project" value="InterPro"/>
</dbReference>
<dbReference type="InterPro" id="IPR036909">
    <property type="entry name" value="Cyt_c-like_dom_sf"/>
</dbReference>
<comment type="caution">
    <text evidence="6">The sequence shown here is derived from an EMBL/GenBank/DDBJ whole genome shotgun (WGS) entry which is preliminary data.</text>
</comment>
<evidence type="ECO:0000256" key="2">
    <source>
        <dbReference type="ARBA" id="ARBA00022723"/>
    </source>
</evidence>
<organism evidence="6 7">
    <name type="scientific">Aestuariibaculum suncheonense</name>
    <dbReference type="NCBI Taxonomy" id="1028745"/>
    <lineage>
        <taxon>Bacteria</taxon>
        <taxon>Pseudomonadati</taxon>
        <taxon>Bacteroidota</taxon>
        <taxon>Flavobacteriia</taxon>
        <taxon>Flavobacteriales</taxon>
        <taxon>Flavobacteriaceae</taxon>
    </lineage>
</organism>
<accession>A0A8J6UM22</accession>
<keyword evidence="7" id="KW-1185">Reference proteome</keyword>
<dbReference type="Proteomes" id="UP000602057">
    <property type="component" value="Unassembled WGS sequence"/>
</dbReference>